<keyword evidence="2" id="KW-1133">Transmembrane helix</keyword>
<protein>
    <recommendedName>
        <fullName evidence="3">FH2 domain-containing protein</fullName>
    </recommendedName>
</protein>
<organism evidence="4 5">
    <name type="scientific">Sinocyclocheilus anshuiensis</name>
    <dbReference type="NCBI Taxonomy" id="1608454"/>
    <lineage>
        <taxon>Eukaryota</taxon>
        <taxon>Metazoa</taxon>
        <taxon>Chordata</taxon>
        <taxon>Craniata</taxon>
        <taxon>Vertebrata</taxon>
        <taxon>Euteleostomi</taxon>
        <taxon>Actinopterygii</taxon>
        <taxon>Neopterygii</taxon>
        <taxon>Teleostei</taxon>
        <taxon>Ostariophysi</taxon>
        <taxon>Cypriniformes</taxon>
        <taxon>Cyprinidae</taxon>
        <taxon>Cyprininae</taxon>
        <taxon>Sinocyclocheilus</taxon>
    </lineage>
</organism>
<dbReference type="InterPro" id="IPR015425">
    <property type="entry name" value="FH2_Formin"/>
</dbReference>
<evidence type="ECO:0000256" key="1">
    <source>
        <dbReference type="SAM" id="Coils"/>
    </source>
</evidence>
<keyword evidence="5" id="KW-1185">Reference proteome</keyword>
<evidence type="ECO:0000259" key="3">
    <source>
        <dbReference type="Pfam" id="PF02181"/>
    </source>
</evidence>
<keyword evidence="2" id="KW-0472">Membrane</keyword>
<reference evidence="4" key="2">
    <citation type="submission" date="2025-09" db="UniProtKB">
        <authorList>
            <consortium name="Ensembl"/>
        </authorList>
    </citation>
    <scope>IDENTIFICATION</scope>
</reference>
<proteinExistence type="predicted"/>
<reference evidence="4" key="1">
    <citation type="submission" date="2025-08" db="UniProtKB">
        <authorList>
            <consortium name="Ensembl"/>
        </authorList>
    </citation>
    <scope>IDENTIFICATION</scope>
</reference>
<accession>A0A671LUN8</accession>
<evidence type="ECO:0000256" key="2">
    <source>
        <dbReference type="SAM" id="Phobius"/>
    </source>
</evidence>
<dbReference type="Gene3D" id="1.20.58.2220">
    <property type="entry name" value="Formin, FH2 domain"/>
    <property type="match status" value="1"/>
</dbReference>
<dbReference type="Pfam" id="PF02181">
    <property type="entry name" value="FH2"/>
    <property type="match status" value="1"/>
</dbReference>
<feature type="coiled-coil region" evidence="1">
    <location>
        <begin position="65"/>
        <end position="92"/>
    </location>
</feature>
<dbReference type="SUPFAM" id="SSF101447">
    <property type="entry name" value="Formin homology 2 domain (FH2 domain)"/>
    <property type="match status" value="1"/>
</dbReference>
<sequence>MSRISFLHCHMIFRNHSNMLICCLGFTFCIFFISEMLFLIYIYEGTTEVEKVCSVSTEEHLQPFKENMEVFVSEAKTELESQEKQLSDTHKMFLELCVFFSVKAKSGEKEVSPNTFFTVWHEFSTDFKDYWKKENKIILQERYVNKHAAALSSIKPLLFSPGSGVALGRNSSGMLDAFWSDSLL</sequence>
<feature type="domain" description="FH2" evidence="3">
    <location>
        <begin position="43"/>
        <end position="128"/>
    </location>
</feature>
<dbReference type="AlphaFoldDB" id="A0A671LUN8"/>
<name>A0A671LUN8_9TELE</name>
<keyword evidence="2" id="KW-0812">Transmembrane</keyword>
<evidence type="ECO:0000313" key="4">
    <source>
        <dbReference type="Ensembl" id="ENSSANP00000022134.1"/>
    </source>
</evidence>
<keyword evidence="1" id="KW-0175">Coiled coil</keyword>
<dbReference type="Ensembl" id="ENSSANT00000023597.1">
    <property type="protein sequence ID" value="ENSSANP00000022134.1"/>
    <property type="gene ID" value="ENSSANG00000011490.1"/>
</dbReference>
<feature type="transmembrane region" description="Helical" evidence="2">
    <location>
        <begin position="20"/>
        <end position="43"/>
    </location>
</feature>
<dbReference type="InterPro" id="IPR042201">
    <property type="entry name" value="FH2_Formin_sf"/>
</dbReference>
<dbReference type="Proteomes" id="UP000472260">
    <property type="component" value="Unassembled WGS sequence"/>
</dbReference>
<evidence type="ECO:0000313" key="5">
    <source>
        <dbReference type="Proteomes" id="UP000472260"/>
    </source>
</evidence>